<dbReference type="InterPro" id="IPR044964">
    <property type="entry name" value="RCD1/SRO1-5"/>
</dbReference>
<dbReference type="Pfam" id="PF12174">
    <property type="entry name" value="RST"/>
    <property type="match status" value="1"/>
</dbReference>
<evidence type="ECO:0000313" key="7">
    <source>
        <dbReference type="EMBL" id="PKU77238.1"/>
    </source>
</evidence>
<reference evidence="7 8" key="1">
    <citation type="journal article" date="2016" name="Sci. Rep.">
        <title>The Dendrobium catenatum Lindl. genome sequence provides insights into polysaccharide synthase, floral development and adaptive evolution.</title>
        <authorList>
            <person name="Zhang G.Q."/>
            <person name="Xu Q."/>
            <person name="Bian C."/>
            <person name="Tsai W.C."/>
            <person name="Yeh C.M."/>
            <person name="Liu K.W."/>
            <person name="Yoshida K."/>
            <person name="Zhang L.S."/>
            <person name="Chang S.B."/>
            <person name="Chen F."/>
            <person name="Shi Y."/>
            <person name="Su Y.Y."/>
            <person name="Zhang Y.Q."/>
            <person name="Chen L.J."/>
            <person name="Yin Y."/>
            <person name="Lin M."/>
            <person name="Huang H."/>
            <person name="Deng H."/>
            <person name="Wang Z.W."/>
            <person name="Zhu S.L."/>
            <person name="Zhao X."/>
            <person name="Deng C."/>
            <person name="Niu S.C."/>
            <person name="Huang J."/>
            <person name="Wang M."/>
            <person name="Liu G.H."/>
            <person name="Yang H.J."/>
            <person name="Xiao X.J."/>
            <person name="Hsiao Y.Y."/>
            <person name="Wu W.L."/>
            <person name="Chen Y.Y."/>
            <person name="Mitsuda N."/>
            <person name="Ohme-Takagi M."/>
            <person name="Luo Y.B."/>
            <person name="Van de Peer Y."/>
            <person name="Liu Z.J."/>
        </authorList>
    </citation>
    <scope>NUCLEOTIDE SEQUENCE [LARGE SCALE GENOMIC DNA]</scope>
    <source>
        <tissue evidence="7">The whole plant</tissue>
    </source>
</reference>
<dbReference type="SUPFAM" id="SSF56399">
    <property type="entry name" value="ADP-ribosylation"/>
    <property type="match status" value="1"/>
</dbReference>
<dbReference type="Pfam" id="PF23467">
    <property type="entry name" value="WWE_5"/>
    <property type="match status" value="1"/>
</dbReference>
<organism evidence="7 8">
    <name type="scientific">Dendrobium catenatum</name>
    <dbReference type="NCBI Taxonomy" id="906689"/>
    <lineage>
        <taxon>Eukaryota</taxon>
        <taxon>Viridiplantae</taxon>
        <taxon>Streptophyta</taxon>
        <taxon>Embryophyta</taxon>
        <taxon>Tracheophyta</taxon>
        <taxon>Spermatophyta</taxon>
        <taxon>Magnoliopsida</taxon>
        <taxon>Liliopsida</taxon>
        <taxon>Asparagales</taxon>
        <taxon>Orchidaceae</taxon>
        <taxon>Epidendroideae</taxon>
        <taxon>Malaxideae</taxon>
        <taxon>Dendrobiinae</taxon>
        <taxon>Dendrobium</taxon>
    </lineage>
</organism>
<dbReference type="Proteomes" id="UP000233837">
    <property type="component" value="Unassembled WGS sequence"/>
</dbReference>
<keyword evidence="4" id="KW-0539">Nucleus</keyword>
<dbReference type="Gene3D" id="3.90.228.10">
    <property type="match status" value="1"/>
</dbReference>
<name>A0A2I0WNL4_9ASPA</name>
<sequence length="584" mass="65266">MEAMNAKALGSAGVPRNKIKRKKFPSDPNFSGDHARVNQYDGEHSRLTCCNLINAGSVPTGKLTVKKYHNFIKSGLPNRLLFYHDSEWIDFGADIVGLVRDDFQAKRAIIEVTYQDQQFLLDFVRMLHIDAMTGLSKPVAWIDEHGKCFFPEKFPEYCDSHGFLMGENVRVACVLDRTQEVDSHIETIDSAAESSNSECAKVKQQQVKSGKLFSDNEGMAMVSEAVGENELCSLIPYKVSCFGTMEEKNAIGADNCQLVSSPVQKFFLSGMYPYVDAKDIVRILRTPIIDDFGDIRFHSFQKQIEMTKSLRSNANVRYAWLAATKSSVEDIMLHGVMRAEKPVRGSTYGLGVHLAPANCPIICATYSDVDENGISYMMLCRVIMGNVELVCPGSKQFQPSNDNFDSGVDDFQAPKHYVIWDTNMHSHIYPEYVLAFKLGSEAREHLFGKENVSNESGVTNGTSSPAPLLKEENGDPPVITAGKPQGNAQAFGRVPKPTSPWMPFSMLFAAISTKVSSKDMDLVNTHYEEFKKRKINRLELVKKLRQIIGDKLLISTIMRLQQKLPPTAIQELSFPTSKKLQTKP</sequence>
<dbReference type="GO" id="GO:0003950">
    <property type="term" value="F:NAD+ poly-ADP-ribosyltransferase activity"/>
    <property type="evidence" value="ECO:0007669"/>
    <property type="project" value="InterPro"/>
</dbReference>
<accession>A0A2I0WNL4</accession>
<evidence type="ECO:0000256" key="2">
    <source>
        <dbReference type="ARBA" id="ARBA00022473"/>
    </source>
</evidence>
<feature type="domain" description="PARP catalytic" evidence="5">
    <location>
        <begin position="244"/>
        <end position="457"/>
    </location>
</feature>
<evidence type="ECO:0000256" key="4">
    <source>
        <dbReference type="ARBA" id="ARBA00023242"/>
    </source>
</evidence>
<proteinExistence type="predicted"/>
<dbReference type="PANTHER" id="PTHR32263:SF5">
    <property type="entry name" value="INACTIVE POLY [ADP-RIBOSE] POLYMERASE SRO1-RELATED"/>
    <property type="match status" value="1"/>
</dbReference>
<dbReference type="PROSITE" id="PS51879">
    <property type="entry name" value="RST"/>
    <property type="match status" value="1"/>
</dbReference>
<evidence type="ECO:0000256" key="1">
    <source>
        <dbReference type="ARBA" id="ARBA00004123"/>
    </source>
</evidence>
<keyword evidence="2" id="KW-0217">Developmental protein</keyword>
<dbReference type="InterPro" id="IPR012317">
    <property type="entry name" value="Poly(ADP-ribose)pol_cat_dom"/>
</dbReference>
<comment type="subcellular location">
    <subcellularLocation>
        <location evidence="1">Nucleus</location>
    </subcellularLocation>
</comment>
<dbReference type="InterPro" id="IPR022003">
    <property type="entry name" value="RST"/>
</dbReference>
<dbReference type="GO" id="GO:0005634">
    <property type="term" value="C:nucleus"/>
    <property type="evidence" value="ECO:0007669"/>
    <property type="project" value="UniProtKB-SubCell"/>
</dbReference>
<dbReference type="OrthoDB" id="6133115at2759"/>
<keyword evidence="8" id="KW-1185">Reference proteome</keyword>
<evidence type="ECO:0000256" key="3">
    <source>
        <dbReference type="ARBA" id="ARBA00023016"/>
    </source>
</evidence>
<dbReference type="InterPro" id="IPR057823">
    <property type="entry name" value="WWE_RCD1"/>
</dbReference>
<dbReference type="AlphaFoldDB" id="A0A2I0WNL4"/>
<feature type="domain" description="RST" evidence="6">
    <location>
        <begin position="495"/>
        <end position="566"/>
    </location>
</feature>
<keyword evidence="3" id="KW-0346">Stress response</keyword>
<reference evidence="7 8" key="2">
    <citation type="journal article" date="2017" name="Nature">
        <title>The Apostasia genome and the evolution of orchids.</title>
        <authorList>
            <person name="Zhang G.Q."/>
            <person name="Liu K.W."/>
            <person name="Li Z."/>
            <person name="Lohaus R."/>
            <person name="Hsiao Y.Y."/>
            <person name="Niu S.C."/>
            <person name="Wang J.Y."/>
            <person name="Lin Y.C."/>
            <person name="Xu Q."/>
            <person name="Chen L.J."/>
            <person name="Yoshida K."/>
            <person name="Fujiwara S."/>
            <person name="Wang Z.W."/>
            <person name="Zhang Y.Q."/>
            <person name="Mitsuda N."/>
            <person name="Wang M."/>
            <person name="Liu G.H."/>
            <person name="Pecoraro L."/>
            <person name="Huang H.X."/>
            <person name="Xiao X.J."/>
            <person name="Lin M."/>
            <person name="Wu X.Y."/>
            <person name="Wu W.L."/>
            <person name="Chen Y.Y."/>
            <person name="Chang S.B."/>
            <person name="Sakamoto S."/>
            <person name="Ohme-Takagi M."/>
            <person name="Yagi M."/>
            <person name="Zeng S.J."/>
            <person name="Shen C.Y."/>
            <person name="Yeh C.M."/>
            <person name="Luo Y.B."/>
            <person name="Tsai W.C."/>
            <person name="Van de Peer Y."/>
            <person name="Liu Z.J."/>
        </authorList>
    </citation>
    <scope>NUCLEOTIDE SEQUENCE [LARGE SCALE GENOMIC DNA]</scope>
    <source>
        <tissue evidence="7">The whole plant</tissue>
    </source>
</reference>
<dbReference type="PROSITE" id="PS51059">
    <property type="entry name" value="PARP_CATALYTIC"/>
    <property type="match status" value="1"/>
</dbReference>
<evidence type="ECO:0000259" key="6">
    <source>
        <dbReference type="PROSITE" id="PS51879"/>
    </source>
</evidence>
<dbReference type="EMBL" id="KZ502524">
    <property type="protein sequence ID" value="PKU77238.1"/>
    <property type="molecule type" value="Genomic_DNA"/>
</dbReference>
<protein>
    <submittedName>
        <fullName evidence="7">Inactive poly [ADP-ribose] polymerase RCD1</fullName>
    </submittedName>
</protein>
<dbReference type="PANTHER" id="PTHR32263">
    <property type="entry name" value="INACTIVE POLY [ADP-RIBOSE] POLYMERASE SRO4-RELATED"/>
    <property type="match status" value="1"/>
</dbReference>
<gene>
    <name evidence="7" type="primary">RCD1</name>
    <name evidence="7" type="ORF">MA16_Dca019645</name>
</gene>
<evidence type="ECO:0000259" key="5">
    <source>
        <dbReference type="PROSITE" id="PS51059"/>
    </source>
</evidence>
<evidence type="ECO:0000313" key="8">
    <source>
        <dbReference type="Proteomes" id="UP000233837"/>
    </source>
</evidence>